<dbReference type="SFLD" id="SFLDS00003">
    <property type="entry name" value="Haloacid_Dehalogenase"/>
    <property type="match status" value="1"/>
</dbReference>
<keyword evidence="5" id="KW-1185">Reference proteome</keyword>
<dbReference type="KEGG" id="aser:Asera_52720"/>
<dbReference type="InterPro" id="IPR023214">
    <property type="entry name" value="HAD_sf"/>
</dbReference>
<dbReference type="PRINTS" id="PR00413">
    <property type="entry name" value="HADHALOGNASE"/>
</dbReference>
<evidence type="ECO:0000256" key="2">
    <source>
        <dbReference type="ARBA" id="ARBA00022801"/>
    </source>
</evidence>
<dbReference type="Gene3D" id="3.40.50.1000">
    <property type="entry name" value="HAD superfamily/HAD-like"/>
    <property type="match status" value="1"/>
</dbReference>
<proteinExistence type="predicted"/>
<gene>
    <name evidence="4" type="ORF">Asera_52720</name>
</gene>
<dbReference type="Gene3D" id="1.20.120.710">
    <property type="entry name" value="Haloacid dehalogenase hydrolase-like domain"/>
    <property type="match status" value="1"/>
</dbReference>
<dbReference type="PANTHER" id="PTHR46470">
    <property type="entry name" value="N-ACYLNEURAMINATE-9-PHOSPHATASE"/>
    <property type="match status" value="1"/>
</dbReference>
<keyword evidence="3" id="KW-0460">Magnesium</keyword>
<dbReference type="AlphaFoldDB" id="A0A810L6M9"/>
<dbReference type="EMBL" id="AP023354">
    <property type="protein sequence ID" value="BCJ31164.1"/>
    <property type="molecule type" value="Genomic_DNA"/>
</dbReference>
<evidence type="ECO:0000256" key="1">
    <source>
        <dbReference type="ARBA" id="ARBA00001946"/>
    </source>
</evidence>
<dbReference type="InterPro" id="IPR036412">
    <property type="entry name" value="HAD-like_sf"/>
</dbReference>
<sequence length="233" mass="24539">MVVRAVLFDVDDTLVDYSTAERCGILGYLAELGVPAADRPAAAVYWNALQEQEFARYLAGELTFAGQQDARAVAMTRWLGRPAPADPAAWFRGYRRHYQAAMRPFDDVADCLRVVAAAAAVGVVSNNDEAHARRKLAATGLLERFACVVCVDTAGCAKPDPAIFGYACRALAVAPHEAAYVGDNPGTDAVAAHAAGLTGVWLDRRSTAAATPPGVHRIPDLAALPAALGLAAH</sequence>
<evidence type="ECO:0000313" key="4">
    <source>
        <dbReference type="EMBL" id="BCJ31164.1"/>
    </source>
</evidence>
<dbReference type="SUPFAM" id="SSF56784">
    <property type="entry name" value="HAD-like"/>
    <property type="match status" value="1"/>
</dbReference>
<dbReference type="Proteomes" id="UP000680750">
    <property type="component" value="Chromosome"/>
</dbReference>
<dbReference type="InterPro" id="IPR051400">
    <property type="entry name" value="HAD-like_hydrolase"/>
</dbReference>
<dbReference type="OrthoDB" id="9810501at2"/>
<dbReference type="SFLD" id="SFLDG01129">
    <property type="entry name" value="C1.5:_HAD__Beta-PGM__Phosphata"/>
    <property type="match status" value="1"/>
</dbReference>
<dbReference type="InterPro" id="IPR006439">
    <property type="entry name" value="HAD-SF_hydro_IA"/>
</dbReference>
<dbReference type="GO" id="GO:0016787">
    <property type="term" value="F:hydrolase activity"/>
    <property type="evidence" value="ECO:0007669"/>
    <property type="project" value="UniProtKB-KW"/>
</dbReference>
<evidence type="ECO:0000313" key="5">
    <source>
        <dbReference type="Proteomes" id="UP000680750"/>
    </source>
</evidence>
<dbReference type="PANTHER" id="PTHR46470:SF4">
    <property type="entry name" value="5-AMINO-6-(5-PHOSPHO-D-RIBITYLAMINO)URACIL PHOSPHATASE YIGB"/>
    <property type="match status" value="1"/>
</dbReference>
<keyword evidence="2 4" id="KW-0378">Hydrolase</keyword>
<protein>
    <submittedName>
        <fullName evidence="4">Hydrolase</fullName>
    </submittedName>
</protein>
<name>A0A810L6M9_9ACTN</name>
<comment type="cofactor">
    <cofactor evidence="1">
        <name>Mg(2+)</name>
        <dbReference type="ChEBI" id="CHEBI:18420"/>
    </cofactor>
</comment>
<accession>A0A810L6M9</accession>
<dbReference type="NCBIfam" id="TIGR01549">
    <property type="entry name" value="HAD-SF-IA-v1"/>
    <property type="match status" value="1"/>
</dbReference>
<dbReference type="Pfam" id="PF00702">
    <property type="entry name" value="Hydrolase"/>
    <property type="match status" value="1"/>
</dbReference>
<reference evidence="4" key="1">
    <citation type="submission" date="2020-08" db="EMBL/GenBank/DDBJ databases">
        <title>Whole genome shotgun sequence of Actinocatenispora sera NBRC 101916.</title>
        <authorList>
            <person name="Komaki H."/>
            <person name="Tamura T."/>
        </authorList>
    </citation>
    <scope>NUCLEOTIDE SEQUENCE</scope>
    <source>
        <strain evidence="4">NBRC 101916</strain>
    </source>
</reference>
<organism evidence="4 5">
    <name type="scientific">Actinocatenispora sera</name>
    <dbReference type="NCBI Taxonomy" id="390989"/>
    <lineage>
        <taxon>Bacteria</taxon>
        <taxon>Bacillati</taxon>
        <taxon>Actinomycetota</taxon>
        <taxon>Actinomycetes</taxon>
        <taxon>Micromonosporales</taxon>
        <taxon>Micromonosporaceae</taxon>
        <taxon>Actinocatenispora</taxon>
    </lineage>
</organism>
<dbReference type="RefSeq" id="WP_030448163.1">
    <property type="nucleotide sequence ID" value="NZ_AP023354.1"/>
</dbReference>
<evidence type="ECO:0000256" key="3">
    <source>
        <dbReference type="ARBA" id="ARBA00022842"/>
    </source>
</evidence>
<dbReference type="GO" id="GO:0044281">
    <property type="term" value="P:small molecule metabolic process"/>
    <property type="evidence" value="ECO:0007669"/>
    <property type="project" value="UniProtKB-ARBA"/>
</dbReference>